<dbReference type="Proteomes" id="UP000239576">
    <property type="component" value="Unassembled WGS sequence"/>
</dbReference>
<comment type="caution">
    <text evidence="1">The sequence shown here is derived from an EMBL/GenBank/DDBJ whole genome shotgun (WGS) entry which is preliminary data.</text>
</comment>
<dbReference type="EMBL" id="PVWK01000153">
    <property type="protein sequence ID" value="PSB24120.1"/>
    <property type="molecule type" value="Genomic_DNA"/>
</dbReference>
<accession>A0A2T1DUF9</accession>
<evidence type="ECO:0000313" key="1">
    <source>
        <dbReference type="EMBL" id="PSB24120.1"/>
    </source>
</evidence>
<dbReference type="AlphaFoldDB" id="A0A2T1DUF9"/>
<name>A0A2T1DUF9_9CYAN</name>
<sequence length="105" mass="11956">MLQGLLNLTLAGVNQTIEDVLDEYPVHPYQSAFAMPELRQKLIAHIFSQVPPRHVEGVQASSSAIQGNHYTRLQARLRMEMLVRGSILHILRENAVWLSRHFSNV</sequence>
<reference evidence="2" key="1">
    <citation type="submission" date="2018-02" db="EMBL/GenBank/DDBJ databases">
        <authorList>
            <person name="Moore K."/>
            <person name="Momper L."/>
        </authorList>
    </citation>
    <scope>NUCLEOTIDE SEQUENCE [LARGE SCALE GENOMIC DNA]</scope>
    <source>
        <strain evidence="2">ULC18</strain>
    </source>
</reference>
<gene>
    <name evidence="1" type="ORF">C7B82_28265</name>
</gene>
<evidence type="ECO:0000313" key="2">
    <source>
        <dbReference type="Proteomes" id="UP000239576"/>
    </source>
</evidence>
<dbReference type="RefSeq" id="WP_106260378.1">
    <property type="nucleotide sequence ID" value="NZ_CAWNSW010000052.1"/>
</dbReference>
<organism evidence="1 2">
    <name type="scientific">Stenomitos frigidus ULC18</name>
    <dbReference type="NCBI Taxonomy" id="2107698"/>
    <lineage>
        <taxon>Bacteria</taxon>
        <taxon>Bacillati</taxon>
        <taxon>Cyanobacteriota</taxon>
        <taxon>Cyanophyceae</taxon>
        <taxon>Leptolyngbyales</taxon>
        <taxon>Leptolyngbyaceae</taxon>
        <taxon>Stenomitos</taxon>
    </lineage>
</organism>
<proteinExistence type="predicted"/>
<keyword evidence="2" id="KW-1185">Reference proteome</keyword>
<protein>
    <submittedName>
        <fullName evidence="1">Uncharacterized protein</fullName>
    </submittedName>
</protein>
<reference evidence="1 2" key="2">
    <citation type="submission" date="2018-03" db="EMBL/GenBank/DDBJ databases">
        <title>The ancient ancestry and fast evolution of plastids.</title>
        <authorList>
            <person name="Moore K.R."/>
            <person name="Magnabosco C."/>
            <person name="Momper L."/>
            <person name="Gold D.A."/>
            <person name="Bosak T."/>
            <person name="Fournier G.P."/>
        </authorList>
    </citation>
    <scope>NUCLEOTIDE SEQUENCE [LARGE SCALE GENOMIC DNA]</scope>
    <source>
        <strain evidence="1 2">ULC18</strain>
    </source>
</reference>